<evidence type="ECO:0000313" key="4">
    <source>
        <dbReference type="EMBL" id="UQX88493.1"/>
    </source>
</evidence>
<evidence type="ECO:0000256" key="2">
    <source>
        <dbReference type="ARBA" id="ARBA00023239"/>
    </source>
</evidence>
<dbReference type="InterPro" id="IPR029066">
    <property type="entry name" value="PLP-binding_barrel"/>
</dbReference>
<organism evidence="4 5">
    <name type="scientific">Jatrophihabitans telluris</name>
    <dbReference type="NCBI Taxonomy" id="2038343"/>
    <lineage>
        <taxon>Bacteria</taxon>
        <taxon>Bacillati</taxon>
        <taxon>Actinomycetota</taxon>
        <taxon>Actinomycetes</taxon>
        <taxon>Jatrophihabitantales</taxon>
        <taxon>Jatrophihabitantaceae</taxon>
        <taxon>Jatrophihabitans</taxon>
    </lineage>
</organism>
<dbReference type="GO" id="GO:0008784">
    <property type="term" value="F:alanine racemase activity"/>
    <property type="evidence" value="ECO:0007669"/>
    <property type="project" value="UniProtKB-EC"/>
</dbReference>
<evidence type="ECO:0000256" key="1">
    <source>
        <dbReference type="ARBA" id="ARBA00005323"/>
    </source>
</evidence>
<protein>
    <submittedName>
        <fullName evidence="4">Alanine racemase</fullName>
        <ecNumber evidence="4">5.1.1.1</ecNumber>
    </submittedName>
</protein>
<reference evidence="4" key="2">
    <citation type="submission" date="2022-05" db="EMBL/GenBank/DDBJ databases">
        <authorList>
            <person name="Kim J.-S."/>
            <person name="Lee K."/>
            <person name="Suh M."/>
            <person name="Eom M."/>
            <person name="Kim J.-S."/>
            <person name="Kim D.-S."/>
            <person name="Ko S.-H."/>
            <person name="Shin Y."/>
            <person name="Lee J.-S."/>
        </authorList>
    </citation>
    <scope>NUCLEOTIDE SEQUENCE</scope>
    <source>
        <strain evidence="4">N237</strain>
    </source>
</reference>
<dbReference type="InterPro" id="IPR042208">
    <property type="entry name" value="D-ser_dehydrat-like_sf"/>
</dbReference>
<keyword evidence="2" id="KW-0456">Lyase</keyword>
<dbReference type="Pfam" id="PF01168">
    <property type="entry name" value="Ala_racemase_N"/>
    <property type="match status" value="1"/>
</dbReference>
<dbReference type="RefSeq" id="WP_249772046.1">
    <property type="nucleotide sequence ID" value="NZ_CP097332.1"/>
</dbReference>
<sequence>MPSAEPPVSTASATESAAAAAAARSAPATPYLQVDVERLERNIATMQAFCHARGIALRPHVKTHKCLPIARRQLEAGAIGLTVATLGEAHAFAELGQVSILVGYPVFLDAGAAARIRDLSDRVDLILGVDSLDGIRAIAKAVPGARVRVEVDCGLARTGVEPAAAGALGLAAVDHGLEVDGVFTFPGQGYGPGNAESAAAAEADALARAAAAFAAAGLDCPVRSGGSTPTARHVRAGTVTELRPGVYALNDAQQRAMGVAEDDLALSVQASVISTAVAGQFVIDAGSKVLAADRPGYVDGHGWLPDHPGAVFTRIWEHHGVVDTSGLDPRQWPAVGDRIRVVPNHACTAVNLVDELVARHPSGTLERWPVTARGRNS</sequence>
<dbReference type="Gene3D" id="2.40.37.20">
    <property type="entry name" value="D-serine dehydratase-like domain"/>
    <property type="match status" value="1"/>
</dbReference>
<dbReference type="InterPro" id="IPR026956">
    <property type="entry name" value="D-ser_dehydrat-like_dom"/>
</dbReference>
<dbReference type="EMBL" id="CP097332">
    <property type="protein sequence ID" value="UQX88493.1"/>
    <property type="molecule type" value="Genomic_DNA"/>
</dbReference>
<dbReference type="PANTHER" id="PTHR28004:SF2">
    <property type="entry name" value="D-SERINE DEHYDRATASE"/>
    <property type="match status" value="1"/>
</dbReference>
<gene>
    <name evidence="4" type="ORF">M6D93_00465</name>
</gene>
<reference evidence="4" key="1">
    <citation type="journal article" date="2018" name="Int. J. Syst. Evol. Microbiol.">
        <title>Jatrophihabitans telluris sp. nov., isolated from sediment soil of lava forest wetlands and the emended description of the genus Jatrophihabitans.</title>
        <authorList>
            <person name="Lee K.C."/>
            <person name="Suh M.K."/>
            <person name="Eom M.K."/>
            <person name="Kim K.K."/>
            <person name="Kim J.S."/>
            <person name="Kim D.S."/>
            <person name="Ko S.H."/>
            <person name="Shin Y.K."/>
            <person name="Lee J.S."/>
        </authorList>
    </citation>
    <scope>NUCLEOTIDE SEQUENCE</scope>
    <source>
        <strain evidence="4">N237</strain>
    </source>
</reference>
<dbReference type="Pfam" id="PF14031">
    <property type="entry name" value="D-ser_dehydrat"/>
    <property type="match status" value="1"/>
</dbReference>
<accession>A0ABY4QY98</accession>
<dbReference type="SMART" id="SM01119">
    <property type="entry name" value="D-ser_dehydrat"/>
    <property type="match status" value="1"/>
</dbReference>
<dbReference type="InterPro" id="IPR051466">
    <property type="entry name" value="D-amino_acid_metab_enzyme"/>
</dbReference>
<dbReference type="InterPro" id="IPR001608">
    <property type="entry name" value="Ala_racemase_N"/>
</dbReference>
<evidence type="ECO:0000259" key="3">
    <source>
        <dbReference type="SMART" id="SM01119"/>
    </source>
</evidence>
<dbReference type="Gene3D" id="3.20.20.10">
    <property type="entry name" value="Alanine racemase"/>
    <property type="match status" value="1"/>
</dbReference>
<dbReference type="Proteomes" id="UP001056336">
    <property type="component" value="Chromosome"/>
</dbReference>
<keyword evidence="5" id="KW-1185">Reference proteome</keyword>
<feature type="domain" description="D-serine dehydratase-like" evidence="3">
    <location>
        <begin position="265"/>
        <end position="360"/>
    </location>
</feature>
<dbReference type="PANTHER" id="PTHR28004">
    <property type="entry name" value="ZGC:162816-RELATED"/>
    <property type="match status" value="1"/>
</dbReference>
<keyword evidence="4" id="KW-0413">Isomerase</keyword>
<proteinExistence type="inferred from homology"/>
<name>A0ABY4QY98_9ACTN</name>
<dbReference type="EC" id="5.1.1.1" evidence="4"/>
<dbReference type="SUPFAM" id="SSF51419">
    <property type="entry name" value="PLP-binding barrel"/>
    <property type="match status" value="1"/>
</dbReference>
<evidence type="ECO:0000313" key="5">
    <source>
        <dbReference type="Proteomes" id="UP001056336"/>
    </source>
</evidence>
<comment type="similarity">
    <text evidence="1">Belongs to the DSD1 family.</text>
</comment>